<dbReference type="Proteomes" id="UP000887567">
    <property type="component" value="Unplaced"/>
</dbReference>
<dbReference type="OMA" id="CNGREIS"/>
<dbReference type="RefSeq" id="XP_028516423.1">
    <property type="nucleotide sequence ID" value="XM_028660622.1"/>
</dbReference>
<sequence length="228" mass="25767">MKSCQDIWSKTSQRENTTYRLFIDNKTTDIYCHLTDDICGGGGWTLAMKIDGSKDNFRYNSVLWTNKKSYNPIAGQTGFDNNQTKMPSYWAMPFDKLCVGLKVNDTLKWTVIPYKASSLYDVIAKGEYRPTNISKAKWLSLIDGARLQENCNREGFNTGYEKSGYHRIGIISNEQNDCNSVDSFLGIGAKKKIHKHTIPFSCGNFCGHGKTCNGREISITAFGYIMIQ</sequence>
<dbReference type="OrthoDB" id="5946752at2759"/>
<name>A0A913YN08_EXADI</name>
<keyword evidence="2" id="KW-1185">Reference proteome</keyword>
<protein>
    <recommendedName>
        <fullName evidence="3">Fibrinogen C-terminal domain-containing protein</fullName>
    </recommendedName>
</protein>
<dbReference type="GeneID" id="114575548"/>
<proteinExistence type="predicted"/>
<dbReference type="EnsemblMetazoa" id="XM_028660622.1">
    <property type="protein sequence ID" value="XP_028516423.1"/>
    <property type="gene ID" value="LOC114575548"/>
</dbReference>
<reference evidence="1" key="1">
    <citation type="submission" date="2022-11" db="UniProtKB">
        <authorList>
            <consortium name="EnsemblMetazoa"/>
        </authorList>
    </citation>
    <scope>IDENTIFICATION</scope>
</reference>
<dbReference type="KEGG" id="epa:114575548"/>
<evidence type="ECO:0008006" key="3">
    <source>
        <dbReference type="Google" id="ProtNLM"/>
    </source>
</evidence>
<accession>A0A913YN08</accession>
<dbReference type="AlphaFoldDB" id="A0A913YN08"/>
<evidence type="ECO:0000313" key="2">
    <source>
        <dbReference type="Proteomes" id="UP000887567"/>
    </source>
</evidence>
<evidence type="ECO:0000313" key="1">
    <source>
        <dbReference type="EnsemblMetazoa" id="XP_028516423.1"/>
    </source>
</evidence>
<organism evidence="1 2">
    <name type="scientific">Exaiptasia diaphana</name>
    <name type="common">Tropical sea anemone</name>
    <name type="synonym">Aiptasia pulchella</name>
    <dbReference type="NCBI Taxonomy" id="2652724"/>
    <lineage>
        <taxon>Eukaryota</taxon>
        <taxon>Metazoa</taxon>
        <taxon>Cnidaria</taxon>
        <taxon>Anthozoa</taxon>
        <taxon>Hexacorallia</taxon>
        <taxon>Actiniaria</taxon>
        <taxon>Aiptasiidae</taxon>
        <taxon>Exaiptasia</taxon>
    </lineage>
</organism>